<evidence type="ECO:0008006" key="6">
    <source>
        <dbReference type="Google" id="ProtNLM"/>
    </source>
</evidence>
<dbReference type="SUPFAM" id="SSF51735">
    <property type="entry name" value="NAD(P)-binding Rossmann-fold domains"/>
    <property type="match status" value="1"/>
</dbReference>
<reference evidence="4 5" key="1">
    <citation type="submission" date="2009-12" db="EMBL/GenBank/DDBJ databases">
        <title>The draft genome of Batrachochytrium dendrobatidis.</title>
        <authorList>
            <consortium name="US DOE Joint Genome Institute (JGI-PGF)"/>
            <person name="Kuo A."/>
            <person name="Salamov A."/>
            <person name="Schmutz J."/>
            <person name="Lucas S."/>
            <person name="Pitluck S."/>
            <person name="Rosenblum E."/>
            <person name="Stajich J."/>
            <person name="Eisen M."/>
            <person name="Grigoriev I.V."/>
        </authorList>
    </citation>
    <scope>NUCLEOTIDE SEQUENCE [LARGE SCALE GENOMIC DNA]</scope>
    <source>
        <strain evidence="5">JAM81 / FGSC 10211</strain>
    </source>
</reference>
<dbReference type="AlphaFoldDB" id="F4PCI6"/>
<dbReference type="PANTHER" id="PTHR43618:SF8">
    <property type="entry name" value="7ALPHA-HYDROXYSTEROID DEHYDROGENASE"/>
    <property type="match status" value="1"/>
</dbReference>
<comment type="similarity">
    <text evidence="1">Belongs to the short-chain dehydrogenases/reductases (SDR) family.</text>
</comment>
<dbReference type="PRINTS" id="PR00080">
    <property type="entry name" value="SDRFAMILY"/>
</dbReference>
<dbReference type="GeneID" id="18239445"/>
<dbReference type="InterPro" id="IPR036291">
    <property type="entry name" value="NAD(P)-bd_dom_sf"/>
</dbReference>
<dbReference type="InterPro" id="IPR052178">
    <property type="entry name" value="Sec_Metab_Biosynth_SDR"/>
</dbReference>
<dbReference type="OMA" id="DAVFPGM"/>
<name>F4PCI6_BATDJ</name>
<proteinExistence type="inferred from homology"/>
<dbReference type="Pfam" id="PF13561">
    <property type="entry name" value="adh_short_C2"/>
    <property type="match status" value="1"/>
</dbReference>
<protein>
    <recommendedName>
        <fullName evidence="6">Rhamnolipids biosynthesis 3-oxoacyl-[acyl-carrier-protein] reductase</fullName>
    </recommendedName>
</protein>
<dbReference type="PANTHER" id="PTHR43618">
    <property type="entry name" value="7-ALPHA-HYDROXYSTEROID DEHYDROGENASE"/>
    <property type="match status" value="1"/>
</dbReference>
<accession>F4PCI6</accession>
<dbReference type="Gene3D" id="3.40.50.720">
    <property type="entry name" value="NAD(P)-binding Rossmann-like Domain"/>
    <property type="match status" value="1"/>
</dbReference>
<dbReference type="STRING" id="684364.F4PCI6"/>
<dbReference type="InParanoid" id="F4PCI6"/>
<keyword evidence="5" id="KW-1185">Reference proteome</keyword>
<sequence length="278" mass="28945">MADFSIQSLFNVKGKVALVTGGGSGIGKMMAAALVQNGCKVYIASRKLKVVQDTASELTLKGPGTCIAIQSNLTTRAQAESLAATIASKESKLHVLINNSGVAWASPLLDYDEKLGWDNLMALNVKGMFYLTAALVPLLKAASNGNVDPARVINISSISAVSPLAEGVLTPNGYGTWSYSVSKAAVNHLTKTLAASLAKEMITVNAIAPGVFPSGMTQYSLSQAENHLVKLQPMGRIGIPDDLAGLALFLSSRASSHMTGVIFTMDGGAILGIPPTRL</sequence>
<dbReference type="OrthoDB" id="294295at2759"/>
<dbReference type="InterPro" id="IPR002347">
    <property type="entry name" value="SDR_fam"/>
</dbReference>
<dbReference type="RefSeq" id="XP_006682181.1">
    <property type="nucleotide sequence ID" value="XM_006682118.1"/>
</dbReference>
<keyword evidence="3" id="KW-0560">Oxidoreductase</keyword>
<dbReference type="GO" id="GO:0016491">
    <property type="term" value="F:oxidoreductase activity"/>
    <property type="evidence" value="ECO:0007669"/>
    <property type="project" value="UniProtKB-KW"/>
</dbReference>
<evidence type="ECO:0000256" key="2">
    <source>
        <dbReference type="ARBA" id="ARBA00022857"/>
    </source>
</evidence>
<evidence type="ECO:0000313" key="5">
    <source>
        <dbReference type="Proteomes" id="UP000007241"/>
    </source>
</evidence>
<dbReference type="EMBL" id="GL882893">
    <property type="protein sequence ID" value="EGF77095.1"/>
    <property type="molecule type" value="Genomic_DNA"/>
</dbReference>
<dbReference type="HOGENOM" id="CLU_010194_1_1_1"/>
<keyword evidence="2" id="KW-0521">NADP</keyword>
<organism evidence="4 5">
    <name type="scientific">Batrachochytrium dendrobatidis (strain JAM81 / FGSC 10211)</name>
    <name type="common">Frog chytrid fungus</name>
    <dbReference type="NCBI Taxonomy" id="684364"/>
    <lineage>
        <taxon>Eukaryota</taxon>
        <taxon>Fungi</taxon>
        <taxon>Fungi incertae sedis</taxon>
        <taxon>Chytridiomycota</taxon>
        <taxon>Chytridiomycota incertae sedis</taxon>
        <taxon>Chytridiomycetes</taxon>
        <taxon>Rhizophydiales</taxon>
        <taxon>Rhizophydiales incertae sedis</taxon>
        <taxon>Batrachochytrium</taxon>
    </lineage>
</organism>
<gene>
    <name evidence="4" type="ORF">BATDEDRAFT_27870</name>
</gene>
<evidence type="ECO:0000313" key="4">
    <source>
        <dbReference type="EMBL" id="EGF77095.1"/>
    </source>
</evidence>
<dbReference type="FunFam" id="3.40.50.720:FF:000084">
    <property type="entry name" value="Short-chain dehydrogenase reductase"/>
    <property type="match status" value="1"/>
</dbReference>
<dbReference type="Proteomes" id="UP000007241">
    <property type="component" value="Unassembled WGS sequence"/>
</dbReference>
<dbReference type="PRINTS" id="PR00081">
    <property type="entry name" value="GDHRDH"/>
</dbReference>
<evidence type="ECO:0000256" key="3">
    <source>
        <dbReference type="ARBA" id="ARBA00023002"/>
    </source>
</evidence>
<evidence type="ECO:0000256" key="1">
    <source>
        <dbReference type="ARBA" id="ARBA00006484"/>
    </source>
</evidence>